<feature type="compositionally biased region" description="Low complexity" evidence="8">
    <location>
        <begin position="414"/>
        <end position="425"/>
    </location>
</feature>
<dbReference type="OrthoDB" id="9793390at2"/>
<keyword evidence="3" id="KW-0813">Transport</keyword>
<organism evidence="10 11">
    <name type="scientific">Truepera radiovictrix (strain DSM 17093 / CIP 108686 / LMG 22925 / RQ-24)</name>
    <dbReference type="NCBI Taxonomy" id="649638"/>
    <lineage>
        <taxon>Bacteria</taxon>
        <taxon>Thermotogati</taxon>
        <taxon>Deinococcota</taxon>
        <taxon>Deinococci</taxon>
        <taxon>Trueperales</taxon>
        <taxon>Trueperaceae</taxon>
        <taxon>Truepera</taxon>
    </lineage>
</organism>
<sequence>MSRQRTPTAFEVVWQNVWVRATVQLVLLIGVGFLLWYFYRTFSFALQTALIGFIVAYVLHPLVSGMRRLRIGRGLATVIVFFFLILLIVFGTVLLTSVVAELGRFVALIPGALDALGPLLARMSEFVLGWQERLPEFLADRFGTGVDGVNIAQEVETRVLTLFDQATAGLVNVLQATLEQGPAFLLTGATGVVSTTLQAFLILVASAYFLYDFPRITANFKRYVPVRYRPFYEDLGVKADRAVGGYLRGQLLIALVLGIMIYIGLSLAGVPLALALSFFAAIFNLVPYLGPVIGTIPAALLGLTTDTPFTTAILAVVVFVIANQLEGNVLSPLILSKSTNLHPVTVLISITAGLGAFGLVGALFAVPTVALIKVLVEEYVLRRPAYTEDKVRVFPRSVPDAALSPGDTERAESEAAAPEGAAARPRVLRLRRRRKGA</sequence>
<keyword evidence="5 9" id="KW-0812">Transmembrane</keyword>
<feature type="transmembrane region" description="Helical" evidence="9">
    <location>
        <begin position="308"/>
        <end position="325"/>
    </location>
</feature>
<dbReference type="InterPro" id="IPR002549">
    <property type="entry name" value="AI-2E-like"/>
</dbReference>
<evidence type="ECO:0000256" key="3">
    <source>
        <dbReference type="ARBA" id="ARBA00022448"/>
    </source>
</evidence>
<accession>D7CVR2</accession>
<dbReference type="GO" id="GO:0055085">
    <property type="term" value="P:transmembrane transport"/>
    <property type="evidence" value="ECO:0007669"/>
    <property type="project" value="TreeGrafter"/>
</dbReference>
<comment type="similarity">
    <text evidence="2">Belongs to the autoinducer-2 exporter (AI-2E) (TC 2.A.86) family.</text>
</comment>
<dbReference type="HOGENOM" id="CLU_031275_8_1_0"/>
<dbReference type="EMBL" id="CP002049">
    <property type="protein sequence ID" value="ADI15973.1"/>
    <property type="molecule type" value="Genomic_DNA"/>
</dbReference>
<evidence type="ECO:0000256" key="4">
    <source>
        <dbReference type="ARBA" id="ARBA00022475"/>
    </source>
</evidence>
<dbReference type="STRING" id="649638.Trad_2875"/>
<evidence type="ECO:0008006" key="12">
    <source>
        <dbReference type="Google" id="ProtNLM"/>
    </source>
</evidence>
<dbReference type="Proteomes" id="UP000000379">
    <property type="component" value="Chromosome"/>
</dbReference>
<feature type="transmembrane region" description="Helical" evidence="9">
    <location>
        <begin position="345"/>
        <end position="376"/>
    </location>
</feature>
<evidence type="ECO:0000256" key="2">
    <source>
        <dbReference type="ARBA" id="ARBA00009773"/>
    </source>
</evidence>
<feature type="transmembrane region" description="Helical" evidence="9">
    <location>
        <begin position="45"/>
        <end position="63"/>
    </location>
</feature>
<evidence type="ECO:0000256" key="9">
    <source>
        <dbReference type="SAM" id="Phobius"/>
    </source>
</evidence>
<dbReference type="GO" id="GO:0005886">
    <property type="term" value="C:plasma membrane"/>
    <property type="evidence" value="ECO:0007669"/>
    <property type="project" value="UniProtKB-SubCell"/>
</dbReference>
<feature type="transmembrane region" description="Helical" evidence="9">
    <location>
        <begin position="75"/>
        <end position="100"/>
    </location>
</feature>
<reference evidence="11" key="1">
    <citation type="submission" date="2010-05" db="EMBL/GenBank/DDBJ databases">
        <title>The complete genome of Truepera radiovictris DSM 17093.</title>
        <authorList>
            <consortium name="US DOE Joint Genome Institute (JGI-PGF)"/>
            <person name="Lucas S."/>
            <person name="Copeland A."/>
            <person name="Lapidus A."/>
            <person name="Glavina del Rio T."/>
            <person name="Dalin E."/>
            <person name="Tice H."/>
            <person name="Bruce D."/>
            <person name="Goodwin L."/>
            <person name="Pitluck S."/>
            <person name="Kyrpides N."/>
            <person name="Mavromatis K."/>
            <person name="Ovchinnikova G."/>
            <person name="Munk A.C."/>
            <person name="Detter J.C."/>
            <person name="Han C."/>
            <person name="Tapia R."/>
            <person name="Land M."/>
            <person name="Hauser L."/>
            <person name="Markowitz V."/>
            <person name="Cheng J.-F."/>
            <person name="Hugenholtz P."/>
            <person name="Woyke T."/>
            <person name="Wu D."/>
            <person name="Tindall B."/>
            <person name="Pomrenke H.G."/>
            <person name="Brambilla E."/>
            <person name="Klenk H.-P."/>
            <person name="Eisen J.A."/>
        </authorList>
    </citation>
    <scope>NUCLEOTIDE SEQUENCE [LARGE SCALE GENOMIC DNA]</scope>
    <source>
        <strain evidence="11">DSM 17093 / CIP 108686 / LMG 22925 / RQ-24</strain>
    </source>
</reference>
<evidence type="ECO:0000313" key="10">
    <source>
        <dbReference type="EMBL" id="ADI15973.1"/>
    </source>
</evidence>
<keyword evidence="7 9" id="KW-0472">Membrane</keyword>
<gene>
    <name evidence="10" type="ordered locus">Trad_2875</name>
</gene>
<proteinExistence type="inferred from homology"/>
<feature type="region of interest" description="Disordered" evidence="8">
    <location>
        <begin position="398"/>
        <end position="426"/>
    </location>
</feature>
<dbReference type="Pfam" id="PF01594">
    <property type="entry name" value="AI-2E_transport"/>
    <property type="match status" value="1"/>
</dbReference>
<protein>
    <recommendedName>
        <fullName evidence="12">AI-2E family transporter</fullName>
    </recommendedName>
</protein>
<feature type="transmembrane region" description="Helical" evidence="9">
    <location>
        <begin position="183"/>
        <end position="211"/>
    </location>
</feature>
<reference evidence="10 11" key="2">
    <citation type="journal article" date="2011" name="Stand. Genomic Sci.">
        <title>Complete genome sequence of Truepera radiovictrix type strain (RQ-24).</title>
        <authorList>
            <person name="Ivanova N."/>
            <person name="Rohde C."/>
            <person name="Munk C."/>
            <person name="Nolan M."/>
            <person name="Lucas S."/>
            <person name="Del Rio T.G."/>
            <person name="Tice H."/>
            <person name="Deshpande S."/>
            <person name="Cheng J.F."/>
            <person name="Tapia R."/>
            <person name="Han C."/>
            <person name="Goodwin L."/>
            <person name="Pitluck S."/>
            <person name="Liolios K."/>
            <person name="Mavromatis K."/>
            <person name="Mikhailova N."/>
            <person name="Pati A."/>
            <person name="Chen A."/>
            <person name="Palaniappan K."/>
            <person name="Land M."/>
            <person name="Hauser L."/>
            <person name="Chang Y.J."/>
            <person name="Jeffries C.D."/>
            <person name="Brambilla E."/>
            <person name="Rohde M."/>
            <person name="Goker M."/>
            <person name="Tindall B.J."/>
            <person name="Woyke T."/>
            <person name="Bristow J."/>
            <person name="Eisen J.A."/>
            <person name="Markowitz V."/>
            <person name="Hugenholtz P."/>
            <person name="Kyrpides N.C."/>
            <person name="Klenk H.P."/>
            <person name="Lapidus A."/>
        </authorList>
    </citation>
    <scope>NUCLEOTIDE SEQUENCE [LARGE SCALE GENOMIC DNA]</scope>
    <source>
        <strain evidence="11">DSM 17093 / CIP 108686 / LMG 22925 / RQ-24</strain>
    </source>
</reference>
<feature type="transmembrane region" description="Helical" evidence="9">
    <location>
        <begin position="251"/>
        <end position="272"/>
    </location>
</feature>
<evidence type="ECO:0000256" key="1">
    <source>
        <dbReference type="ARBA" id="ARBA00004651"/>
    </source>
</evidence>
<evidence type="ECO:0000256" key="5">
    <source>
        <dbReference type="ARBA" id="ARBA00022692"/>
    </source>
</evidence>
<dbReference type="PANTHER" id="PTHR21716">
    <property type="entry name" value="TRANSMEMBRANE PROTEIN"/>
    <property type="match status" value="1"/>
</dbReference>
<feature type="transmembrane region" description="Helical" evidence="9">
    <location>
        <begin position="21"/>
        <end position="39"/>
    </location>
</feature>
<keyword evidence="6 9" id="KW-1133">Transmembrane helix</keyword>
<evidence type="ECO:0000313" key="11">
    <source>
        <dbReference type="Proteomes" id="UP000000379"/>
    </source>
</evidence>
<keyword evidence="4" id="KW-1003">Cell membrane</keyword>
<keyword evidence="11" id="KW-1185">Reference proteome</keyword>
<evidence type="ECO:0000256" key="6">
    <source>
        <dbReference type="ARBA" id="ARBA00022989"/>
    </source>
</evidence>
<dbReference type="KEGG" id="tra:Trad_2875"/>
<comment type="subcellular location">
    <subcellularLocation>
        <location evidence="1">Cell membrane</location>
        <topology evidence="1">Multi-pass membrane protein</topology>
    </subcellularLocation>
</comment>
<dbReference type="AlphaFoldDB" id="D7CVR2"/>
<evidence type="ECO:0000256" key="8">
    <source>
        <dbReference type="SAM" id="MobiDB-lite"/>
    </source>
</evidence>
<feature type="transmembrane region" description="Helical" evidence="9">
    <location>
        <begin position="278"/>
        <end position="301"/>
    </location>
</feature>
<dbReference type="eggNOG" id="COG0628">
    <property type="taxonomic scope" value="Bacteria"/>
</dbReference>
<evidence type="ECO:0000256" key="7">
    <source>
        <dbReference type="ARBA" id="ARBA00023136"/>
    </source>
</evidence>
<dbReference type="PANTHER" id="PTHR21716:SF53">
    <property type="entry name" value="PERMEASE PERM-RELATED"/>
    <property type="match status" value="1"/>
</dbReference>
<dbReference type="RefSeq" id="WP_013179332.1">
    <property type="nucleotide sequence ID" value="NC_014221.1"/>
</dbReference>
<name>D7CVR2_TRURR</name>